<evidence type="ECO:0000256" key="2">
    <source>
        <dbReference type="SAM" id="MobiDB-lite"/>
    </source>
</evidence>
<feature type="compositionally biased region" description="Low complexity" evidence="2">
    <location>
        <begin position="246"/>
        <end position="268"/>
    </location>
</feature>
<organism evidence="3 4">
    <name type="scientific">Streptomyces broussonetiae</name>
    <dbReference type="NCBI Taxonomy" id="2686304"/>
    <lineage>
        <taxon>Bacteria</taxon>
        <taxon>Bacillati</taxon>
        <taxon>Actinomycetota</taxon>
        <taxon>Actinomycetes</taxon>
        <taxon>Kitasatosporales</taxon>
        <taxon>Streptomycetaceae</taxon>
        <taxon>Streptomyces</taxon>
    </lineage>
</organism>
<feature type="compositionally biased region" description="Pro residues" evidence="2">
    <location>
        <begin position="191"/>
        <end position="200"/>
    </location>
</feature>
<evidence type="ECO:0000256" key="1">
    <source>
        <dbReference type="SAM" id="Coils"/>
    </source>
</evidence>
<dbReference type="GO" id="GO:0003677">
    <property type="term" value="F:DNA binding"/>
    <property type="evidence" value="ECO:0007669"/>
    <property type="project" value="InterPro"/>
</dbReference>
<dbReference type="EMBL" id="CP047020">
    <property type="protein sequence ID" value="QHA02259.1"/>
    <property type="molecule type" value="Genomic_DNA"/>
</dbReference>
<dbReference type="Pfam" id="PF13560">
    <property type="entry name" value="HTH_31"/>
    <property type="match status" value="1"/>
</dbReference>
<reference evidence="3 4" key="1">
    <citation type="submission" date="2019-12" db="EMBL/GenBank/DDBJ databases">
        <title>Streptomyces sp. strain T44 isolated from rhizosphere soil of Broussonetia papyrifera.</title>
        <authorList>
            <person name="Mo P."/>
        </authorList>
    </citation>
    <scope>NUCLEOTIDE SEQUENCE [LARGE SCALE GENOMIC DNA]</scope>
    <source>
        <strain evidence="3 4">T44</strain>
    </source>
</reference>
<dbReference type="CDD" id="cd00093">
    <property type="entry name" value="HTH_XRE"/>
    <property type="match status" value="1"/>
</dbReference>
<dbReference type="RefSeq" id="WP_158917093.1">
    <property type="nucleotide sequence ID" value="NZ_CP047020.1"/>
</dbReference>
<name>A0A6I6MVH8_9ACTN</name>
<dbReference type="SUPFAM" id="SSF47413">
    <property type="entry name" value="lambda repressor-like DNA-binding domains"/>
    <property type="match status" value="1"/>
</dbReference>
<dbReference type="Gene3D" id="1.10.260.40">
    <property type="entry name" value="lambda repressor-like DNA-binding domains"/>
    <property type="match status" value="1"/>
</dbReference>
<dbReference type="InterPro" id="IPR001387">
    <property type="entry name" value="Cro/C1-type_HTH"/>
</dbReference>
<gene>
    <name evidence="3" type="ORF">GQF42_02020</name>
</gene>
<dbReference type="KEGG" id="sbro:GQF42_02020"/>
<evidence type="ECO:0000313" key="3">
    <source>
        <dbReference type="EMBL" id="QHA02259.1"/>
    </source>
</evidence>
<dbReference type="InterPro" id="IPR010982">
    <property type="entry name" value="Lambda_DNA-bd_dom_sf"/>
</dbReference>
<evidence type="ECO:0000313" key="4">
    <source>
        <dbReference type="Proteomes" id="UP000436138"/>
    </source>
</evidence>
<accession>A0A6I6MVH8</accession>
<dbReference type="AlphaFoldDB" id="A0A6I6MVH8"/>
<keyword evidence="1" id="KW-0175">Coiled coil</keyword>
<protein>
    <submittedName>
        <fullName evidence="3">Helix-turn-helix domain-containing protein</fullName>
    </submittedName>
</protein>
<keyword evidence="4" id="KW-1185">Reference proteome</keyword>
<feature type="region of interest" description="Disordered" evidence="2">
    <location>
        <begin position="238"/>
        <end position="268"/>
    </location>
</feature>
<sequence length="418" mass="45233">MPDGSPEAARRLGEKLRELRERTGLTQRAYAQKHTYNPSTLNRYELGGHLPRKVYVDTLLREVARRGKPPLTPQDQQDTYDWYRKALGPRNGRNGSLAELFELEVRIDDLNAQVTGLYMQAADLQARNEHLQTRLAAGEPVRPEDEEQLRREGAELIRRRAELEAEQATVQRRIDELEQRLPLDDEQAAIAPPPTVPPGEHPSHQRNRARITQWVLATALAAALALLGIIALRPQTPSATAQGHHTQPAPTTSASSATSSATSSAATAAQSSASAGQWTMHYHDTSITMPPVEGIACQLASMDFDPPRGYEGSGDALSGALDDLTVQTACGDPANITSNAKTWGTSSSQEPGPGACLNDANQHGLPHTLPLSKITIGSAYCLITSQGSLAWFKVTAKPGSQQQGLTVLATMWTQPDGT</sequence>
<dbReference type="Proteomes" id="UP000436138">
    <property type="component" value="Chromosome"/>
</dbReference>
<feature type="region of interest" description="Disordered" evidence="2">
    <location>
        <begin position="185"/>
        <end position="206"/>
    </location>
</feature>
<feature type="coiled-coil region" evidence="1">
    <location>
        <begin position="107"/>
        <end position="180"/>
    </location>
</feature>
<proteinExistence type="predicted"/>